<dbReference type="Proteomes" id="UP000823631">
    <property type="component" value="Unassembled WGS sequence"/>
</dbReference>
<organism evidence="3 4">
    <name type="scientific">Candidatus Avisuccinivibrio stercorigallinarum</name>
    <dbReference type="NCBI Taxonomy" id="2840704"/>
    <lineage>
        <taxon>Bacteria</taxon>
        <taxon>Pseudomonadati</taxon>
        <taxon>Pseudomonadota</taxon>
        <taxon>Gammaproteobacteria</taxon>
        <taxon>Aeromonadales</taxon>
        <taxon>Succinivibrionaceae</taxon>
        <taxon>Succinivibrionaceae incertae sedis</taxon>
        <taxon>Candidatus Avisuccinivibrio</taxon>
    </lineage>
</organism>
<evidence type="ECO:0008006" key="5">
    <source>
        <dbReference type="Google" id="ProtNLM"/>
    </source>
</evidence>
<feature type="compositionally biased region" description="Low complexity" evidence="1">
    <location>
        <begin position="280"/>
        <end position="290"/>
    </location>
</feature>
<feature type="signal peptide" evidence="2">
    <location>
        <begin position="1"/>
        <end position="27"/>
    </location>
</feature>
<dbReference type="EMBL" id="JADINH010000039">
    <property type="protein sequence ID" value="MBO8415199.1"/>
    <property type="molecule type" value="Genomic_DNA"/>
</dbReference>
<dbReference type="AlphaFoldDB" id="A0A9D9DB98"/>
<proteinExistence type="predicted"/>
<feature type="compositionally biased region" description="Basic and acidic residues" evidence="1">
    <location>
        <begin position="291"/>
        <end position="302"/>
    </location>
</feature>
<dbReference type="GO" id="GO:0003755">
    <property type="term" value="F:peptidyl-prolyl cis-trans isomerase activity"/>
    <property type="evidence" value="ECO:0007669"/>
    <property type="project" value="InterPro"/>
</dbReference>
<evidence type="ECO:0000313" key="3">
    <source>
        <dbReference type="EMBL" id="MBO8415199.1"/>
    </source>
</evidence>
<name>A0A9D9DB98_9GAMM</name>
<sequence>MNFNTYSKLALAAAAAALLAGCNDSTASTSAAAPAASADDAVMQSSLLHKRLPASCFVKDSDNLPFCMTGDTLIYEPNPDKKDQATVNEVIGGYCDATKALTVHGNSVICSFQQNRTYNANPVNQQAIVASNLQTGADYLAQVERIPGIQQLDQGIYVLYLQHGANDAPAVTNDVAVQIETKLLNPELRVHSYMLDDLLTLDSLAQGNPFAKIFPTLKKGDVVRVYIDFRNYPGVWNVDSSLQGLPYIWEVKVLDVKDKALVIQQQKAAQLRQQQLLQQQQAEQEAAQSAEDTKPAEENKKK</sequence>
<reference evidence="3" key="1">
    <citation type="submission" date="2020-10" db="EMBL/GenBank/DDBJ databases">
        <authorList>
            <person name="Gilroy R."/>
        </authorList>
    </citation>
    <scope>NUCLEOTIDE SEQUENCE</scope>
    <source>
        <strain evidence="3">17213</strain>
    </source>
</reference>
<evidence type="ECO:0000313" key="4">
    <source>
        <dbReference type="Proteomes" id="UP000823631"/>
    </source>
</evidence>
<evidence type="ECO:0000256" key="1">
    <source>
        <dbReference type="SAM" id="MobiDB-lite"/>
    </source>
</evidence>
<reference evidence="3" key="2">
    <citation type="journal article" date="2021" name="PeerJ">
        <title>Extensive microbial diversity within the chicken gut microbiome revealed by metagenomics and culture.</title>
        <authorList>
            <person name="Gilroy R."/>
            <person name="Ravi A."/>
            <person name="Getino M."/>
            <person name="Pursley I."/>
            <person name="Horton D.L."/>
            <person name="Alikhan N.F."/>
            <person name="Baker D."/>
            <person name="Gharbi K."/>
            <person name="Hall N."/>
            <person name="Watson M."/>
            <person name="Adriaenssens E.M."/>
            <person name="Foster-Nyarko E."/>
            <person name="Jarju S."/>
            <person name="Secka A."/>
            <person name="Antonio M."/>
            <person name="Oren A."/>
            <person name="Chaudhuri R.R."/>
            <person name="La Ragione R."/>
            <person name="Hildebrand F."/>
            <person name="Pallen M.J."/>
        </authorList>
    </citation>
    <scope>NUCLEOTIDE SEQUENCE</scope>
    <source>
        <strain evidence="3">17213</strain>
    </source>
</reference>
<gene>
    <name evidence="3" type="ORF">IAB19_02325</name>
</gene>
<keyword evidence="2" id="KW-0732">Signal</keyword>
<comment type="caution">
    <text evidence="3">The sequence shown here is derived from an EMBL/GenBank/DDBJ whole genome shotgun (WGS) entry which is preliminary data.</text>
</comment>
<protein>
    <recommendedName>
        <fullName evidence="5">Lipoprotein</fullName>
    </recommendedName>
</protein>
<dbReference type="Gene3D" id="3.10.50.40">
    <property type="match status" value="1"/>
</dbReference>
<dbReference type="InterPro" id="IPR046357">
    <property type="entry name" value="PPIase_dom_sf"/>
</dbReference>
<evidence type="ECO:0000256" key="2">
    <source>
        <dbReference type="SAM" id="SignalP"/>
    </source>
</evidence>
<feature type="region of interest" description="Disordered" evidence="1">
    <location>
        <begin position="280"/>
        <end position="302"/>
    </location>
</feature>
<feature type="chain" id="PRO_5038626741" description="Lipoprotein" evidence="2">
    <location>
        <begin position="28"/>
        <end position="302"/>
    </location>
</feature>
<accession>A0A9D9DB98</accession>